<keyword evidence="2" id="KW-0349">Heme</keyword>
<dbReference type="RefSeq" id="WP_336543172.1">
    <property type="nucleotide sequence ID" value="NZ_JBBAYL010000037.1"/>
</dbReference>
<comment type="similarity">
    <text evidence="1 2">Belongs to the cytochrome P450 family.</text>
</comment>
<evidence type="ECO:0000256" key="1">
    <source>
        <dbReference type="ARBA" id="ARBA00010617"/>
    </source>
</evidence>
<keyword evidence="4" id="KW-1185">Reference proteome</keyword>
<dbReference type="PRINTS" id="PR00359">
    <property type="entry name" value="BP450"/>
</dbReference>
<gene>
    <name evidence="3" type="ORF">WB403_44985</name>
</gene>
<dbReference type="PROSITE" id="PS00086">
    <property type="entry name" value="CYTOCHROME_P450"/>
    <property type="match status" value="1"/>
</dbReference>
<dbReference type="Pfam" id="PF00067">
    <property type="entry name" value="p450"/>
    <property type="match status" value="1"/>
</dbReference>
<keyword evidence="2" id="KW-0479">Metal-binding</keyword>
<dbReference type="PANTHER" id="PTHR46696:SF1">
    <property type="entry name" value="CYTOCHROME P450 YJIB-RELATED"/>
    <property type="match status" value="1"/>
</dbReference>
<name>A0ABU8GSX1_9ACTN</name>
<dbReference type="InterPro" id="IPR017972">
    <property type="entry name" value="Cyt_P450_CS"/>
</dbReference>
<evidence type="ECO:0000313" key="3">
    <source>
        <dbReference type="EMBL" id="MEI5616277.1"/>
    </source>
</evidence>
<sequence>MRTETGMSYPFEPSGLELHSSYAGLREQPLARVHLPYGDDAWLVTRYEDVRAVLADPRFSLAAAMGRDQPRMRPTARTGAGLFSTEPPEHTRLRSLVAREFGARRIERLRTRAVELADELLDAMVAAGPPADLVEDFAIPMPTTIICEVLGLPAKDHRTLWHWAETVLSAVTPGEVLVVEGRAFMEYMAEVLELRSREPGDDLLTTLVRACREQGLIGEEELLSIACDLLIAGFVSTTNQIGNFFHQLLFNSAELAMLREQPELIPRAVEELMRYVPLLTGFSLPRYATADVELGGVTVRAGEAVMIATAAANRDPGVFEEPERLVLDRPVNPHVGFGHGVHYCVGAHLARLELQVAIERVLTRLPGLRPAVPERELRWREDAMVNGLQALPVTW</sequence>
<dbReference type="Proteomes" id="UP001365781">
    <property type="component" value="Unassembled WGS sequence"/>
</dbReference>
<reference evidence="3 4" key="1">
    <citation type="submission" date="2024-03" db="EMBL/GenBank/DDBJ databases">
        <title>First Report of Pectobacterium brasiliscabiei causing potato scab in china.</title>
        <authorList>
            <person name="Handique U."/>
        </authorList>
    </citation>
    <scope>NUCLEOTIDE SEQUENCE [LARGE SCALE GENOMIC DNA]</scope>
    <source>
        <strain evidence="3 4">ZRIMU1503</strain>
    </source>
</reference>
<dbReference type="EMBL" id="JBBAYM010000050">
    <property type="protein sequence ID" value="MEI5616277.1"/>
    <property type="molecule type" value="Genomic_DNA"/>
</dbReference>
<organism evidence="3 4">
    <name type="scientific">Streptomyces brasiliscabiei</name>
    <dbReference type="NCBI Taxonomy" id="2736302"/>
    <lineage>
        <taxon>Bacteria</taxon>
        <taxon>Bacillati</taxon>
        <taxon>Actinomycetota</taxon>
        <taxon>Actinomycetes</taxon>
        <taxon>Kitasatosporales</taxon>
        <taxon>Streptomycetaceae</taxon>
        <taxon>Streptomyces</taxon>
    </lineage>
</organism>
<protein>
    <submittedName>
        <fullName evidence="3">Cytochrome P450</fullName>
    </submittedName>
</protein>
<dbReference type="PANTHER" id="PTHR46696">
    <property type="entry name" value="P450, PUTATIVE (EUROFUNG)-RELATED"/>
    <property type="match status" value="1"/>
</dbReference>
<proteinExistence type="inferred from homology"/>
<keyword evidence="2" id="KW-0560">Oxidoreductase</keyword>
<keyword evidence="2" id="KW-0503">Monooxygenase</keyword>
<dbReference type="SUPFAM" id="SSF48264">
    <property type="entry name" value="Cytochrome P450"/>
    <property type="match status" value="1"/>
</dbReference>
<dbReference type="InterPro" id="IPR036396">
    <property type="entry name" value="Cyt_P450_sf"/>
</dbReference>
<dbReference type="InterPro" id="IPR001128">
    <property type="entry name" value="Cyt_P450"/>
</dbReference>
<dbReference type="Gene3D" id="1.10.630.10">
    <property type="entry name" value="Cytochrome P450"/>
    <property type="match status" value="1"/>
</dbReference>
<accession>A0ABU8GSX1</accession>
<evidence type="ECO:0000313" key="4">
    <source>
        <dbReference type="Proteomes" id="UP001365781"/>
    </source>
</evidence>
<dbReference type="InterPro" id="IPR002397">
    <property type="entry name" value="Cyt_P450_B"/>
</dbReference>
<dbReference type="CDD" id="cd11031">
    <property type="entry name" value="Cyp158A-like"/>
    <property type="match status" value="1"/>
</dbReference>
<comment type="caution">
    <text evidence="3">The sequence shown here is derived from an EMBL/GenBank/DDBJ whole genome shotgun (WGS) entry which is preliminary data.</text>
</comment>
<evidence type="ECO:0000256" key="2">
    <source>
        <dbReference type="RuleBase" id="RU000461"/>
    </source>
</evidence>
<keyword evidence="2" id="KW-0408">Iron</keyword>